<dbReference type="PROSITE" id="PS51257">
    <property type="entry name" value="PROKAR_LIPOPROTEIN"/>
    <property type="match status" value="1"/>
</dbReference>
<evidence type="ECO:0008006" key="6">
    <source>
        <dbReference type="Google" id="ProtNLM"/>
    </source>
</evidence>
<accession>A0A5P0YKE0</accession>
<gene>
    <name evidence="3" type="ORF">FNX44_000495</name>
    <name evidence="2" type="ORF">H3147_01405</name>
</gene>
<name>A0A5P0YKE0_9ACTN</name>
<reference evidence="2" key="3">
    <citation type="journal article" name="Syst. Appl. Microbiol.">
        <title>Streptomyces alkaliterrae sp. nov., isolated from an alkaline soil, and emended descriptions of Streptomyces alkaliphilus, Streptomyces calidiresistens and Streptomyces durbertensis.</title>
        <authorList>
            <person name="Swiecimska M."/>
            <person name="Golinska P."/>
            <person name="Nouioui I."/>
            <person name="Wypij M."/>
            <person name="Rai M."/>
            <person name="Sangal V."/>
            <person name="Goodfellow M."/>
        </authorList>
    </citation>
    <scope>NUCLEOTIDE SEQUENCE</scope>
    <source>
        <strain evidence="2">OF8</strain>
    </source>
</reference>
<keyword evidence="4" id="KW-1185">Reference proteome</keyword>
<evidence type="ECO:0000313" key="2">
    <source>
        <dbReference type="EMBL" id="MBB1257492.1"/>
    </source>
</evidence>
<feature type="region of interest" description="Disordered" evidence="1">
    <location>
        <begin position="29"/>
        <end position="48"/>
    </location>
</feature>
<dbReference type="AlphaFoldDB" id="A0A5P0YKE0"/>
<evidence type="ECO:0000313" key="5">
    <source>
        <dbReference type="Proteomes" id="UP000517765"/>
    </source>
</evidence>
<feature type="region of interest" description="Disordered" evidence="1">
    <location>
        <begin position="214"/>
        <end position="261"/>
    </location>
</feature>
<feature type="compositionally biased region" description="Acidic residues" evidence="1">
    <location>
        <begin position="234"/>
        <end position="249"/>
    </location>
</feature>
<evidence type="ECO:0000313" key="3">
    <source>
        <dbReference type="EMBL" id="MQS00380.1"/>
    </source>
</evidence>
<organism evidence="3 4">
    <name type="scientific">Streptomyces alkaliterrae</name>
    <dbReference type="NCBI Taxonomy" id="2213162"/>
    <lineage>
        <taxon>Bacteria</taxon>
        <taxon>Bacillati</taxon>
        <taxon>Actinomycetota</taxon>
        <taxon>Actinomycetes</taxon>
        <taxon>Kitasatosporales</taxon>
        <taxon>Streptomycetaceae</taxon>
        <taxon>Streptomyces</taxon>
    </lineage>
</organism>
<dbReference type="EMBL" id="JABJXA010000004">
    <property type="protein sequence ID" value="MBB1257492.1"/>
    <property type="molecule type" value="Genomic_DNA"/>
</dbReference>
<dbReference type="EMBL" id="VJYK02000002">
    <property type="protein sequence ID" value="MQS00380.1"/>
    <property type="molecule type" value="Genomic_DNA"/>
</dbReference>
<dbReference type="OrthoDB" id="4125793at2"/>
<dbReference type="RefSeq" id="WP_143645808.1">
    <property type="nucleotide sequence ID" value="NZ_JABJXA010000004.1"/>
</dbReference>
<evidence type="ECO:0000256" key="1">
    <source>
        <dbReference type="SAM" id="MobiDB-lite"/>
    </source>
</evidence>
<proteinExistence type="predicted"/>
<dbReference type="Proteomes" id="UP000517765">
    <property type="component" value="Unassembled WGS sequence"/>
</dbReference>
<sequence>MDTTPRSALLATGLVLGVLGLTASACGTRVGPPTAGTEPRHVVDSPTHTGRLAEDRLKLALLDLNDLPTGWAADSKRAAEERGIGVPNPDEQPCRALFDPPAKVRADGRFARTEAGPFVTTRTVGYRSAGEARRALENFRKAAAGCGVFKIVEGPEEDRADVSYTAEDLPLPKLGDGSVALRFVRGGPGDDQVTVLADVVFVRVGGAAVHLAQAGVDGTADQEERDGEERDEREGPEDGGVGPDEEEVRDGDGAAERSALLPLAHRAVEKLRAVVDNRTPRPTGSFPDVTQLKIDPYARTHE</sequence>
<reference evidence="5" key="2">
    <citation type="submission" date="2020-05" db="EMBL/GenBank/DDBJ databases">
        <title>Classification of alakaliphilic streptomycetes isolated from an alkaline soil next to Lonar Crater, India and a proposal for the recognition of Streptomyces alkaliterrae sp. nov.</title>
        <authorList>
            <person name="Golinska P."/>
        </authorList>
    </citation>
    <scope>NUCLEOTIDE SEQUENCE [LARGE SCALE GENOMIC DNA]</scope>
    <source>
        <strain evidence="5">OF8</strain>
    </source>
</reference>
<protein>
    <recommendedName>
        <fullName evidence="6">Sensor domain-containing protein</fullName>
    </recommendedName>
</protein>
<comment type="caution">
    <text evidence="3">The sequence shown here is derived from an EMBL/GenBank/DDBJ whole genome shotgun (WGS) entry which is preliminary data.</text>
</comment>
<reference evidence="3 4" key="1">
    <citation type="submission" date="2019-10" db="EMBL/GenBank/DDBJ databases">
        <title>Streptomyces sp. nov., a novel actinobacterium isolated from alkaline environment.</title>
        <authorList>
            <person name="Golinska P."/>
        </authorList>
    </citation>
    <scope>NUCLEOTIDE SEQUENCE [LARGE SCALE GENOMIC DNA]</scope>
    <source>
        <strain evidence="3 4">OF1</strain>
    </source>
</reference>
<dbReference type="Proteomes" id="UP000320857">
    <property type="component" value="Unassembled WGS sequence"/>
</dbReference>
<feature type="region of interest" description="Disordered" evidence="1">
    <location>
        <begin position="273"/>
        <end position="302"/>
    </location>
</feature>
<evidence type="ECO:0000313" key="4">
    <source>
        <dbReference type="Proteomes" id="UP000320857"/>
    </source>
</evidence>